<dbReference type="Gene3D" id="3.30.1370.110">
    <property type="match status" value="1"/>
</dbReference>
<keyword evidence="7" id="KW-0540">Nuclease</keyword>
<dbReference type="STRING" id="568899.SAMN05192534_104101"/>
<reference evidence="11 12" key="1">
    <citation type="submission" date="2016-10" db="EMBL/GenBank/DDBJ databases">
        <authorList>
            <person name="de Groot N.N."/>
        </authorList>
    </citation>
    <scope>NUCLEOTIDE SEQUENCE [LARGE SCALE GENOMIC DNA]</scope>
    <source>
        <strain evidence="11 12">DSM 21632</strain>
    </source>
</reference>
<dbReference type="SMART" id="SM00533">
    <property type="entry name" value="MUTSd"/>
    <property type="match status" value="1"/>
</dbReference>
<evidence type="ECO:0000259" key="10">
    <source>
        <dbReference type="PROSITE" id="PS50828"/>
    </source>
</evidence>
<evidence type="ECO:0000256" key="7">
    <source>
        <dbReference type="HAMAP-Rule" id="MF_00092"/>
    </source>
</evidence>
<dbReference type="InterPro" id="IPR036187">
    <property type="entry name" value="DNA_mismatch_repair_MutS_sf"/>
</dbReference>
<evidence type="ECO:0000256" key="1">
    <source>
        <dbReference type="ARBA" id="ARBA00022730"/>
    </source>
</evidence>
<feature type="coiled-coil region" evidence="8">
    <location>
        <begin position="234"/>
        <end position="265"/>
    </location>
</feature>
<dbReference type="GO" id="GO:0043023">
    <property type="term" value="F:ribosomal large subunit binding"/>
    <property type="evidence" value="ECO:0007669"/>
    <property type="project" value="UniProtKB-UniRule"/>
</dbReference>
<dbReference type="Pfam" id="PF20297">
    <property type="entry name" value="MSSS"/>
    <property type="match status" value="1"/>
</dbReference>
<keyword evidence="8" id="KW-0175">Coiled coil</keyword>
<keyword evidence="1 7" id="KW-0699">rRNA-binding</keyword>
<dbReference type="NCBIfam" id="TIGR01069">
    <property type="entry name" value="mutS2"/>
    <property type="match status" value="1"/>
</dbReference>
<dbReference type="GO" id="GO:0005524">
    <property type="term" value="F:ATP binding"/>
    <property type="evidence" value="ECO:0007669"/>
    <property type="project" value="UniProtKB-UniRule"/>
</dbReference>
<dbReference type="Proteomes" id="UP000199163">
    <property type="component" value="Unassembled WGS sequence"/>
</dbReference>
<feature type="region of interest" description="Disordered" evidence="9">
    <location>
        <begin position="764"/>
        <end position="785"/>
    </location>
</feature>
<dbReference type="InterPro" id="IPR045076">
    <property type="entry name" value="MutS"/>
</dbReference>
<comment type="similarity">
    <text evidence="7">Belongs to the DNA mismatch repair MutS family. MutS2 subfamily.</text>
</comment>
<dbReference type="PIRSF" id="PIRSF005814">
    <property type="entry name" value="MutS_YshD"/>
    <property type="match status" value="1"/>
</dbReference>
<comment type="function">
    <text evidence="7">Acts as a ribosome collision sensor, splitting the ribosome into its 2 subunits. Detects stalled/collided 70S ribosomes which it binds and splits by an ATP-hydrolysis driven conformational change. Acts upstream of the ribosome quality control system (RQC), a ribosome-associated complex that mediates the extraction of incompletely synthesized nascent chains from stalled ribosomes and their subsequent degradation. Probably generates substrates for RQC.</text>
</comment>
<keyword evidence="7" id="KW-0255">Endonuclease</keyword>
<protein>
    <recommendedName>
        <fullName evidence="7">Endonuclease MutS2</fullName>
        <ecNumber evidence="7">3.1.-.-</ecNumber>
    </recommendedName>
    <alternativeName>
        <fullName evidence="7">Ribosome-associated protein quality control-upstream factor</fullName>
        <shortName evidence="7">RQC-upstream factor</shortName>
        <shortName evidence="7">RqcU</shortName>
        <ecNumber evidence="7">3.6.4.-</ecNumber>
    </alternativeName>
</protein>
<dbReference type="PROSITE" id="PS00486">
    <property type="entry name" value="DNA_MISMATCH_REPAIR_2"/>
    <property type="match status" value="1"/>
</dbReference>
<dbReference type="RefSeq" id="WP_091271966.1">
    <property type="nucleotide sequence ID" value="NZ_FNDK01000004.1"/>
</dbReference>
<dbReference type="GO" id="GO:0006298">
    <property type="term" value="P:mismatch repair"/>
    <property type="evidence" value="ECO:0007669"/>
    <property type="project" value="InterPro"/>
</dbReference>
<dbReference type="EC" id="3.1.-.-" evidence="7"/>
<dbReference type="HAMAP" id="MF_00092">
    <property type="entry name" value="MutS2"/>
    <property type="match status" value="1"/>
</dbReference>
<dbReference type="GO" id="GO:0019843">
    <property type="term" value="F:rRNA binding"/>
    <property type="evidence" value="ECO:0007669"/>
    <property type="project" value="UniProtKB-UniRule"/>
</dbReference>
<accession>A0A1G8BMU6</accession>
<dbReference type="GO" id="GO:0072344">
    <property type="term" value="P:rescue of stalled ribosome"/>
    <property type="evidence" value="ECO:0007669"/>
    <property type="project" value="UniProtKB-UniRule"/>
</dbReference>
<dbReference type="AlphaFoldDB" id="A0A1G8BMU6"/>
<dbReference type="GO" id="GO:0016887">
    <property type="term" value="F:ATP hydrolysis activity"/>
    <property type="evidence" value="ECO:0007669"/>
    <property type="project" value="InterPro"/>
</dbReference>
<evidence type="ECO:0000256" key="5">
    <source>
        <dbReference type="ARBA" id="ARBA00022884"/>
    </source>
</evidence>
<dbReference type="GO" id="GO:0030983">
    <property type="term" value="F:mismatched DNA binding"/>
    <property type="evidence" value="ECO:0007669"/>
    <property type="project" value="InterPro"/>
</dbReference>
<dbReference type="PANTHER" id="PTHR48466:SF2">
    <property type="entry name" value="OS10G0509000 PROTEIN"/>
    <property type="match status" value="1"/>
</dbReference>
<dbReference type="Gene3D" id="3.40.50.300">
    <property type="entry name" value="P-loop containing nucleotide triphosphate hydrolases"/>
    <property type="match status" value="1"/>
</dbReference>
<dbReference type="InterPro" id="IPR002625">
    <property type="entry name" value="Smr_dom"/>
</dbReference>
<name>A0A1G8BMU6_9BACI</name>
<dbReference type="FunFam" id="3.40.50.300:FF:000830">
    <property type="entry name" value="Endonuclease MutS2"/>
    <property type="match status" value="1"/>
</dbReference>
<dbReference type="InterPro" id="IPR036063">
    <property type="entry name" value="Smr_dom_sf"/>
</dbReference>
<comment type="subunit">
    <text evidence="7">Homodimer. Binds to stalled ribosomes, contacting rRNA.</text>
</comment>
<keyword evidence="6 7" id="KW-0238">DNA-binding</keyword>
<evidence type="ECO:0000256" key="2">
    <source>
        <dbReference type="ARBA" id="ARBA00022741"/>
    </source>
</evidence>
<keyword evidence="4 7" id="KW-0067">ATP-binding</keyword>
<dbReference type="PANTHER" id="PTHR48466">
    <property type="entry name" value="OS10G0509000 PROTEIN-RELATED"/>
    <property type="match status" value="1"/>
</dbReference>
<dbReference type="SMART" id="SM00463">
    <property type="entry name" value="SMR"/>
    <property type="match status" value="1"/>
</dbReference>
<evidence type="ECO:0000256" key="9">
    <source>
        <dbReference type="SAM" id="MobiDB-lite"/>
    </source>
</evidence>
<comment type="function">
    <text evidence="7">Endonuclease that is involved in the suppression of homologous recombination and thus may have a key role in the control of bacterial genetic diversity.</text>
</comment>
<dbReference type="SUPFAM" id="SSF48334">
    <property type="entry name" value="DNA repair protein MutS, domain III"/>
    <property type="match status" value="1"/>
</dbReference>
<gene>
    <name evidence="7" type="primary">mutS2</name>
    <name evidence="7" type="synonym">rqcU</name>
    <name evidence="11" type="ORF">SAMN05192534_104101</name>
</gene>
<organism evidence="11 12">
    <name type="scientific">Alteribacillus persepolensis</name>
    <dbReference type="NCBI Taxonomy" id="568899"/>
    <lineage>
        <taxon>Bacteria</taxon>
        <taxon>Bacillati</taxon>
        <taxon>Bacillota</taxon>
        <taxon>Bacilli</taxon>
        <taxon>Bacillales</taxon>
        <taxon>Bacillaceae</taxon>
        <taxon>Alteribacillus</taxon>
    </lineage>
</organism>
<dbReference type="PROSITE" id="PS50828">
    <property type="entry name" value="SMR"/>
    <property type="match status" value="1"/>
</dbReference>
<dbReference type="InterPro" id="IPR046893">
    <property type="entry name" value="MSSS"/>
</dbReference>
<dbReference type="OrthoDB" id="9808166at2"/>
<proteinExistence type="inferred from homology"/>
<feature type="binding site" evidence="7">
    <location>
        <begin position="335"/>
        <end position="342"/>
    </location>
    <ligand>
        <name>ATP</name>
        <dbReference type="ChEBI" id="CHEBI:30616"/>
    </ligand>
</feature>
<dbReference type="InterPro" id="IPR005747">
    <property type="entry name" value="MutS2"/>
</dbReference>
<dbReference type="Gene3D" id="1.10.1420.10">
    <property type="match status" value="2"/>
</dbReference>
<keyword evidence="5 7" id="KW-0694">RNA-binding</keyword>
<dbReference type="GO" id="GO:0004519">
    <property type="term" value="F:endonuclease activity"/>
    <property type="evidence" value="ECO:0007669"/>
    <property type="project" value="UniProtKB-UniRule"/>
</dbReference>
<keyword evidence="12" id="KW-1185">Reference proteome</keyword>
<dbReference type="SUPFAM" id="SSF160443">
    <property type="entry name" value="SMR domain-like"/>
    <property type="match status" value="1"/>
</dbReference>
<dbReference type="InterPro" id="IPR007696">
    <property type="entry name" value="DNA_mismatch_repair_MutS_core"/>
</dbReference>
<feature type="domain" description="Smr" evidence="10">
    <location>
        <begin position="710"/>
        <end position="785"/>
    </location>
</feature>
<evidence type="ECO:0000256" key="4">
    <source>
        <dbReference type="ARBA" id="ARBA00022840"/>
    </source>
</evidence>
<dbReference type="GO" id="GO:0045910">
    <property type="term" value="P:negative regulation of DNA recombination"/>
    <property type="evidence" value="ECO:0007669"/>
    <property type="project" value="InterPro"/>
</dbReference>
<dbReference type="EMBL" id="FNDK01000004">
    <property type="protein sequence ID" value="SDH34414.1"/>
    <property type="molecule type" value="Genomic_DNA"/>
</dbReference>
<evidence type="ECO:0000256" key="6">
    <source>
        <dbReference type="ARBA" id="ARBA00023125"/>
    </source>
</evidence>
<dbReference type="GO" id="GO:0140664">
    <property type="term" value="F:ATP-dependent DNA damage sensor activity"/>
    <property type="evidence" value="ECO:0007669"/>
    <property type="project" value="InterPro"/>
</dbReference>
<dbReference type="CDD" id="cd03280">
    <property type="entry name" value="ABC_MutS2"/>
    <property type="match status" value="1"/>
</dbReference>
<evidence type="ECO:0000256" key="3">
    <source>
        <dbReference type="ARBA" id="ARBA00022801"/>
    </source>
</evidence>
<dbReference type="SUPFAM" id="SSF52540">
    <property type="entry name" value="P-loop containing nucleoside triphosphate hydrolases"/>
    <property type="match status" value="1"/>
</dbReference>
<dbReference type="EC" id="3.6.4.-" evidence="7"/>
<feature type="coiled-coil region" evidence="8">
    <location>
        <begin position="498"/>
        <end position="600"/>
    </location>
</feature>
<keyword evidence="3 7" id="KW-0378">Hydrolase</keyword>
<dbReference type="SMART" id="SM00534">
    <property type="entry name" value="MUTSac"/>
    <property type="match status" value="1"/>
</dbReference>
<evidence type="ECO:0000256" key="8">
    <source>
        <dbReference type="SAM" id="Coils"/>
    </source>
</evidence>
<dbReference type="Pfam" id="PF01713">
    <property type="entry name" value="Smr"/>
    <property type="match status" value="1"/>
</dbReference>
<dbReference type="Pfam" id="PF00488">
    <property type="entry name" value="MutS_V"/>
    <property type="match status" value="1"/>
</dbReference>
<dbReference type="InterPro" id="IPR000432">
    <property type="entry name" value="DNA_mismatch_repair_MutS_C"/>
</dbReference>
<evidence type="ECO:0000313" key="12">
    <source>
        <dbReference type="Proteomes" id="UP000199163"/>
    </source>
</evidence>
<sequence>MNARVRRVLEYDKMKEQLKAHAASSLGRQKIDALTPYTDLAAAKKEQERTYEGTKVLRLKGQAPLGGIRSIYAHVKRAQIGGMLHPDELMEVADTIYASRRLKSFIETMVEEEVELPLLLELVREIVPLTDLERAIKQCIDDHGEVMDGASPALRSVRQQIRTSEAEVRSKLEQLIRSSGQQKKLSDAIVTIRNDRYVIPVKQEYRTSFGGIVHDQSSSGATLFIEPQSVVQMNNKLREARVKERQEVERILQELSAHVQEHTDELVQNSDYLAELDFLFCKAYYAKAIDAVQPRLNDEGRFRFKQARHPLISQEEVVPIDVELGDDFSSLVITGPNTGGKTVTLKTAGLLTMMAQSGLFLPVDEDSEAAVFTDVFADIGDEQSIEQNLSTFSSHMTNIVDILQHINHTSLVLFDEIGAGTDPTEGAALAVSILDYVYQTGAKLIATTHYSELKGYAYNREGVMNASVEFDVDTLSPTYRLLIGVPGRSNAFAISRRLGLDENIIQNAEKEIDAENRQVEKMITSLDEKRRDAEQEMTEAAQIREQAEELHKELEQRIQAWNNQKEKLMKEAEEKAEAEVKKAQQKAEDIIRDLRDLQKEGYHVKEHQFIDAKKGLDEAAPKLTKRQKQIKKQAQKAQSFSPGDEVRVLSFGQKGQVLEKVNNKEYQVQLGIMKVNVKAEDMEKVKAEPVKQPSRPVTTVSRNTHVKPELDLRGMRYEEAMHKVEKYLDDAVLAGYPQVHIIHGKGTGALRKGVKELLKKHPSVNQTRDGGMNEGGMGNTVVQLK</sequence>
<dbReference type="InterPro" id="IPR027417">
    <property type="entry name" value="P-loop_NTPase"/>
</dbReference>
<evidence type="ECO:0000313" key="11">
    <source>
        <dbReference type="EMBL" id="SDH34414.1"/>
    </source>
</evidence>
<keyword evidence="2 7" id="KW-0547">Nucleotide-binding</keyword>